<dbReference type="InterPro" id="IPR008998">
    <property type="entry name" value="Agglutinin"/>
</dbReference>
<dbReference type="SMART" id="SM00791">
    <property type="entry name" value="Agglutinin"/>
    <property type="match status" value="1"/>
</dbReference>
<dbReference type="PANTHER" id="PTHR39244">
    <property type="entry name" value="NATTERIN-4"/>
    <property type="match status" value="1"/>
</dbReference>
<reference evidence="2" key="2">
    <citation type="submission" date="2020-10" db="EMBL/GenBank/DDBJ databases">
        <authorList>
            <person name="Scholz U."/>
            <person name="Mascher M."/>
            <person name="Fiebig A."/>
        </authorList>
    </citation>
    <scope>NUCLEOTIDE SEQUENCE [LARGE SCALE GENOMIC DNA]</scope>
    <source>
        <strain evidence="2">cv. Morex</strain>
    </source>
</reference>
<reference evidence="3" key="1">
    <citation type="journal article" date="2012" name="Nature">
        <title>A physical, genetic and functional sequence assembly of the barley genome.</title>
        <authorList>
            <consortium name="The International Barley Genome Sequencing Consortium"/>
            <person name="Mayer K.F."/>
            <person name="Waugh R."/>
            <person name="Brown J.W."/>
            <person name="Schulman A."/>
            <person name="Langridge P."/>
            <person name="Platzer M."/>
            <person name="Fincher G.B."/>
            <person name="Muehlbauer G.J."/>
            <person name="Sato K."/>
            <person name="Close T.J."/>
            <person name="Wise R.P."/>
            <person name="Stein N."/>
        </authorList>
    </citation>
    <scope>NUCLEOTIDE SEQUENCE [LARGE SCALE GENOMIC DNA]</scope>
    <source>
        <strain evidence="3">cv. Morex</strain>
    </source>
</reference>
<evidence type="ECO:0000313" key="3">
    <source>
        <dbReference type="Proteomes" id="UP000011116"/>
    </source>
</evidence>
<dbReference type="RefSeq" id="XP_044964922.1">
    <property type="nucleotide sequence ID" value="XM_045108987.1"/>
</dbReference>
<feature type="domain" description="Agglutinin" evidence="1">
    <location>
        <begin position="170"/>
        <end position="306"/>
    </location>
</feature>
<dbReference type="Gene3D" id="2.170.15.10">
    <property type="entry name" value="Proaerolysin, chain A, domain 3"/>
    <property type="match status" value="1"/>
</dbReference>
<accession>A0A8I6XCR2</accession>
<dbReference type="AlphaFoldDB" id="A0A8I6XCR2"/>
<dbReference type="Pfam" id="PF07468">
    <property type="entry name" value="Agglutinin"/>
    <property type="match status" value="2"/>
</dbReference>
<dbReference type="InterPro" id="IPR036242">
    <property type="entry name" value="Agglutinin_dom_sf"/>
</dbReference>
<dbReference type="Gramene" id="HORVU.MOREX.r3.2HG0113100.1">
    <property type="protein sequence ID" value="HORVU.MOREX.r3.2HG0113100.1"/>
    <property type="gene ID" value="HORVU.MOREX.r3.2HG0113100"/>
</dbReference>
<dbReference type="EnsemblPlants" id="HORVU.MOREX.r3.2HG0113100.1">
    <property type="protein sequence ID" value="HORVU.MOREX.r3.2HG0113100.1"/>
    <property type="gene ID" value="HORVU.MOREX.r3.2HG0113100"/>
</dbReference>
<organism evidence="2 3">
    <name type="scientific">Hordeum vulgare subsp. vulgare</name>
    <name type="common">Domesticated barley</name>
    <dbReference type="NCBI Taxonomy" id="112509"/>
    <lineage>
        <taxon>Eukaryota</taxon>
        <taxon>Viridiplantae</taxon>
        <taxon>Streptophyta</taxon>
        <taxon>Embryophyta</taxon>
        <taxon>Tracheophyta</taxon>
        <taxon>Spermatophyta</taxon>
        <taxon>Magnoliopsida</taxon>
        <taxon>Liliopsida</taxon>
        <taxon>Poales</taxon>
        <taxon>Poaceae</taxon>
        <taxon>BOP clade</taxon>
        <taxon>Pooideae</taxon>
        <taxon>Triticodae</taxon>
        <taxon>Triticeae</taxon>
        <taxon>Hordeinae</taxon>
        <taxon>Hordeum</taxon>
    </lineage>
</organism>
<dbReference type="KEGG" id="hvg:123425304"/>
<dbReference type="GeneID" id="123425304"/>
<dbReference type="CDD" id="cd00257">
    <property type="entry name" value="beta-trefoil_FSCN-like"/>
    <property type="match status" value="1"/>
</dbReference>
<dbReference type="Proteomes" id="UP000011116">
    <property type="component" value="Chromosome 2H"/>
</dbReference>
<dbReference type="InterPro" id="IPR053237">
    <property type="entry name" value="Natterin_C"/>
</dbReference>
<dbReference type="SUPFAM" id="SSF56973">
    <property type="entry name" value="Aerolisin/ETX pore-forming domain"/>
    <property type="match status" value="1"/>
</dbReference>
<gene>
    <name evidence="2" type="primary">LOC123425304</name>
</gene>
<dbReference type="Gene3D" id="2.80.10.50">
    <property type="match status" value="2"/>
</dbReference>
<reference evidence="2" key="3">
    <citation type="submission" date="2022-01" db="UniProtKB">
        <authorList>
            <consortium name="EnsemblPlants"/>
        </authorList>
    </citation>
    <scope>IDENTIFICATION</scope>
    <source>
        <strain evidence="2">subsp. vulgare</strain>
    </source>
</reference>
<sequence>MFPLSGLPRCVALRSKNDNSYLRSVHDERQGGSFVELRAGDGGLMNPRSRFYLEASKEHNGLVHIRCCYNNKYWVPQQRVLHGSTRWTIGTANELEEDLSKPSCTLFKHIPVAGEDGSTCRFLHSHLRKYVGVLSSSDLSKRPYLHITHEESNQDNLIQAFAVLEVSDQKQLPEHVAFKGSNGQFLGGKSIEGYNYLECSQDDIGDKSVLQIISTDENGVVRIKSNDFGRFWRLSPGWIWADSDGSDTSSTNTDILFKVTTGSNFIALKNLGNNKFCKLLTAEGKVGCLNACVDSITEETKLQCYEPVITRDIYEVNFHLHDAKIYTRGIKGLEDQTVENTTTSTEKTEVSFTYLNTVESTWSSTVSTKMAMSINFTAGIPEVLAGQIEVSSEFSGSYTWGATDSKTEQVNKGVSVEVPPMKKVTVSTIASDGFCNIPFSYKQMDTLYNGEKVIRKFNDGMYFGVKTSSIVFHVEEKNL</sequence>
<dbReference type="SUPFAM" id="SSF50382">
    <property type="entry name" value="Agglutinin"/>
    <property type="match status" value="2"/>
</dbReference>
<protein>
    <recommendedName>
        <fullName evidence="1">Agglutinin domain-containing protein</fullName>
    </recommendedName>
</protein>
<keyword evidence="3" id="KW-1185">Reference proteome</keyword>
<evidence type="ECO:0000259" key="1">
    <source>
        <dbReference type="SMART" id="SM00791"/>
    </source>
</evidence>
<proteinExistence type="predicted"/>
<dbReference type="PANTHER" id="PTHR39244:SF4">
    <property type="entry name" value="AGGLUTININ DOMAIN-CONTAINING PROTEIN"/>
    <property type="match status" value="1"/>
</dbReference>
<dbReference type="SMR" id="A0A8I6XCR2"/>
<evidence type="ECO:0000313" key="2">
    <source>
        <dbReference type="EnsemblPlants" id="HORVU.MOREX.r3.2HG0113100.1"/>
    </source>
</evidence>
<dbReference type="Gramene" id="HORVU.MOREX.r2.2HG0092920.1">
    <property type="protein sequence ID" value="HORVU.MOREX.r2.2HG0092920.1"/>
    <property type="gene ID" value="HORVU.MOREX.r2.2HG0092920"/>
</dbReference>
<dbReference type="CDD" id="cd20216">
    <property type="entry name" value="PFM_HFR-2-like"/>
    <property type="match status" value="1"/>
</dbReference>
<name>A0A8I6XCR2_HORVV</name>
<dbReference type="OrthoDB" id="687775at2759"/>